<evidence type="ECO:0000256" key="3">
    <source>
        <dbReference type="ARBA" id="ARBA00022605"/>
    </source>
</evidence>
<dbReference type="EMBL" id="BMGH01000001">
    <property type="protein sequence ID" value="GGD14612.1"/>
    <property type="molecule type" value="Genomic_DNA"/>
</dbReference>
<dbReference type="PANTHER" id="PTHR42701:SF1">
    <property type="entry name" value="IMIDAZOLE GLYCEROL PHOSPHATE SYNTHASE SUBUNIT HISH"/>
    <property type="match status" value="1"/>
</dbReference>
<dbReference type="CDD" id="cd01748">
    <property type="entry name" value="GATase1_IGP_Synthase"/>
    <property type="match status" value="1"/>
</dbReference>
<evidence type="ECO:0000313" key="13">
    <source>
        <dbReference type="EMBL" id="GGD14612.1"/>
    </source>
</evidence>
<feature type="active site" evidence="10 11">
    <location>
        <position position="194"/>
    </location>
</feature>
<dbReference type="Proteomes" id="UP000613582">
    <property type="component" value="Unassembled WGS sequence"/>
</dbReference>
<dbReference type="NCBIfam" id="TIGR01855">
    <property type="entry name" value="IMP_synth_hisH"/>
    <property type="match status" value="1"/>
</dbReference>
<dbReference type="InterPro" id="IPR029062">
    <property type="entry name" value="Class_I_gatase-like"/>
</dbReference>
<organism evidence="13 14">
    <name type="scientific">Aquisalinus flavus</name>
    <dbReference type="NCBI Taxonomy" id="1526572"/>
    <lineage>
        <taxon>Bacteria</taxon>
        <taxon>Pseudomonadati</taxon>
        <taxon>Pseudomonadota</taxon>
        <taxon>Alphaproteobacteria</taxon>
        <taxon>Parvularculales</taxon>
        <taxon>Parvularculaceae</taxon>
        <taxon>Aquisalinus</taxon>
    </lineage>
</organism>
<feature type="active site" evidence="10 11">
    <location>
        <position position="196"/>
    </location>
</feature>
<accession>A0A8J2V4Z3</accession>
<protein>
    <recommendedName>
        <fullName evidence="10">Imidazole glycerol phosphate synthase subunit HisH</fullName>
        <ecNumber evidence="10">4.3.2.10</ecNumber>
    </recommendedName>
    <alternativeName>
        <fullName evidence="10">IGP synthase glutaminase subunit</fullName>
        <ecNumber evidence="10">3.5.1.2</ecNumber>
    </alternativeName>
    <alternativeName>
        <fullName evidence="10">IGP synthase subunit HisH</fullName>
    </alternativeName>
    <alternativeName>
        <fullName evidence="10">ImGP synthase subunit HisH</fullName>
        <shortName evidence="10">IGPS subunit HisH</shortName>
    </alternativeName>
</protein>
<dbReference type="UniPathway" id="UPA00031">
    <property type="reaction ID" value="UER00010"/>
</dbReference>
<evidence type="ECO:0000259" key="12">
    <source>
        <dbReference type="Pfam" id="PF00117"/>
    </source>
</evidence>
<sequence length="216" mass="23121">MQKTVIIDYGSGNLHSALKAFERLIVEHGLDACVTVTSDAGAVTSADRIVLPGVGAFASCYNGLMAVDGMVPALEKSVLEAKRPFLGICVGMQLLASGSEEFGSTPGLGWLPGMVRKITPRDQSFKVPHMGWNVVSGERHDVLPNDGPAHNHAYFVHSYHMVPDDPAQILATTDHGGGIVAAVGRDNILGVQFHPEKSQAYGMALIRNFLTWEPAF</sequence>
<comment type="subunit">
    <text evidence="2 10">Heterodimer of HisH and HisF.</text>
</comment>
<dbReference type="GO" id="GO:0005737">
    <property type="term" value="C:cytoplasm"/>
    <property type="evidence" value="ECO:0007669"/>
    <property type="project" value="UniProtKB-SubCell"/>
</dbReference>
<keyword evidence="14" id="KW-1185">Reference proteome</keyword>
<comment type="catalytic activity">
    <reaction evidence="8 10">
        <text>5-[(5-phospho-1-deoxy-D-ribulos-1-ylimino)methylamino]-1-(5-phospho-beta-D-ribosyl)imidazole-4-carboxamide + L-glutamine = D-erythro-1-(imidazol-4-yl)glycerol 3-phosphate + 5-amino-1-(5-phospho-beta-D-ribosyl)imidazole-4-carboxamide + L-glutamate + H(+)</text>
        <dbReference type="Rhea" id="RHEA:24793"/>
        <dbReference type="ChEBI" id="CHEBI:15378"/>
        <dbReference type="ChEBI" id="CHEBI:29985"/>
        <dbReference type="ChEBI" id="CHEBI:58278"/>
        <dbReference type="ChEBI" id="CHEBI:58359"/>
        <dbReference type="ChEBI" id="CHEBI:58475"/>
        <dbReference type="ChEBI" id="CHEBI:58525"/>
        <dbReference type="EC" id="4.3.2.10"/>
    </reaction>
</comment>
<comment type="function">
    <text evidence="10">IGPS catalyzes the conversion of PRFAR and glutamine to IGP, AICAR and glutamate. The HisH subunit catalyzes the hydrolysis of glutamine to glutamate and ammonia as part of the synthesis of IGP and AICAR. The resulting ammonia molecule is channeled to the active site of HisF.</text>
</comment>
<evidence type="ECO:0000256" key="1">
    <source>
        <dbReference type="ARBA" id="ARBA00005091"/>
    </source>
</evidence>
<evidence type="ECO:0000256" key="6">
    <source>
        <dbReference type="ARBA" id="ARBA00023102"/>
    </source>
</evidence>
<evidence type="ECO:0000313" key="14">
    <source>
        <dbReference type="Proteomes" id="UP000613582"/>
    </source>
</evidence>
<evidence type="ECO:0000256" key="11">
    <source>
        <dbReference type="PIRSR" id="PIRSR000495-1"/>
    </source>
</evidence>
<dbReference type="InterPro" id="IPR017926">
    <property type="entry name" value="GATASE"/>
</dbReference>
<dbReference type="PANTHER" id="PTHR42701">
    <property type="entry name" value="IMIDAZOLE GLYCEROL PHOSPHATE SYNTHASE SUBUNIT HISH"/>
    <property type="match status" value="1"/>
</dbReference>
<proteinExistence type="inferred from homology"/>
<evidence type="ECO:0000256" key="8">
    <source>
        <dbReference type="ARBA" id="ARBA00047838"/>
    </source>
</evidence>
<evidence type="ECO:0000256" key="4">
    <source>
        <dbReference type="ARBA" id="ARBA00022801"/>
    </source>
</evidence>
<dbReference type="SUPFAM" id="SSF52317">
    <property type="entry name" value="Class I glutamine amidotransferase-like"/>
    <property type="match status" value="1"/>
</dbReference>
<evidence type="ECO:0000256" key="7">
    <source>
        <dbReference type="ARBA" id="ARBA00023239"/>
    </source>
</evidence>
<dbReference type="GO" id="GO:0000107">
    <property type="term" value="F:imidazoleglycerol-phosphate synthase activity"/>
    <property type="evidence" value="ECO:0007669"/>
    <property type="project" value="UniProtKB-UniRule"/>
</dbReference>
<dbReference type="GO" id="GO:0000105">
    <property type="term" value="P:L-histidine biosynthetic process"/>
    <property type="evidence" value="ECO:0007669"/>
    <property type="project" value="UniProtKB-UniRule"/>
</dbReference>
<comment type="subcellular location">
    <subcellularLocation>
        <location evidence="10">Cytoplasm</location>
    </subcellularLocation>
</comment>
<dbReference type="AlphaFoldDB" id="A0A8J2V4Z3"/>
<dbReference type="GO" id="GO:0016829">
    <property type="term" value="F:lyase activity"/>
    <property type="evidence" value="ECO:0007669"/>
    <property type="project" value="UniProtKB-KW"/>
</dbReference>
<reference evidence="13" key="1">
    <citation type="journal article" date="2014" name="Int. J. Syst. Evol. Microbiol.">
        <title>Complete genome sequence of Corynebacterium casei LMG S-19264T (=DSM 44701T), isolated from a smear-ripened cheese.</title>
        <authorList>
            <consortium name="US DOE Joint Genome Institute (JGI-PGF)"/>
            <person name="Walter F."/>
            <person name="Albersmeier A."/>
            <person name="Kalinowski J."/>
            <person name="Ruckert C."/>
        </authorList>
    </citation>
    <scope>NUCLEOTIDE SEQUENCE</scope>
    <source>
        <strain evidence="13">CGMCC 1.12921</strain>
    </source>
</reference>
<gene>
    <name evidence="10 13" type="primary">hisH</name>
    <name evidence="13" type="ORF">GCM10011342_24270</name>
</gene>
<comment type="pathway">
    <text evidence="1 10">Amino-acid biosynthesis; L-histidine biosynthesis; L-histidine from 5-phospho-alpha-D-ribose 1-diphosphate: step 5/9.</text>
</comment>
<keyword evidence="5 10" id="KW-0315">Glutamine amidotransferase</keyword>
<dbReference type="EC" id="4.3.2.10" evidence="10"/>
<dbReference type="EC" id="3.5.1.2" evidence="10"/>
<evidence type="ECO:0000256" key="10">
    <source>
        <dbReference type="HAMAP-Rule" id="MF_00278"/>
    </source>
</evidence>
<dbReference type="InterPro" id="IPR010139">
    <property type="entry name" value="Imidazole-glycPsynth_HisH"/>
</dbReference>
<evidence type="ECO:0000256" key="2">
    <source>
        <dbReference type="ARBA" id="ARBA00011152"/>
    </source>
</evidence>
<dbReference type="Gene3D" id="3.40.50.880">
    <property type="match status" value="1"/>
</dbReference>
<comment type="caution">
    <text evidence="13">The sequence shown here is derived from an EMBL/GenBank/DDBJ whole genome shotgun (WGS) entry which is preliminary data.</text>
</comment>
<dbReference type="GO" id="GO:0004359">
    <property type="term" value="F:glutaminase activity"/>
    <property type="evidence" value="ECO:0007669"/>
    <property type="project" value="UniProtKB-EC"/>
</dbReference>
<dbReference type="RefSeq" id="WP_188158163.1">
    <property type="nucleotide sequence ID" value="NZ_BMGH01000001.1"/>
</dbReference>
<comment type="catalytic activity">
    <reaction evidence="9 10">
        <text>L-glutamine + H2O = L-glutamate + NH4(+)</text>
        <dbReference type="Rhea" id="RHEA:15889"/>
        <dbReference type="ChEBI" id="CHEBI:15377"/>
        <dbReference type="ChEBI" id="CHEBI:28938"/>
        <dbReference type="ChEBI" id="CHEBI:29985"/>
        <dbReference type="ChEBI" id="CHEBI:58359"/>
        <dbReference type="EC" id="3.5.1.2"/>
    </reaction>
</comment>
<dbReference type="HAMAP" id="MF_00278">
    <property type="entry name" value="HisH"/>
    <property type="match status" value="1"/>
</dbReference>
<keyword evidence="10" id="KW-0963">Cytoplasm</keyword>
<keyword evidence="3 10" id="KW-0028">Amino-acid biosynthesis</keyword>
<evidence type="ECO:0000256" key="9">
    <source>
        <dbReference type="ARBA" id="ARBA00049534"/>
    </source>
</evidence>
<feature type="active site" description="Nucleophile" evidence="10 11">
    <location>
        <position position="89"/>
    </location>
</feature>
<keyword evidence="4 10" id="KW-0378">Hydrolase</keyword>
<feature type="domain" description="Glutamine amidotransferase" evidence="12">
    <location>
        <begin position="5"/>
        <end position="210"/>
    </location>
</feature>
<name>A0A8J2V4Z3_9PROT</name>
<reference evidence="13" key="2">
    <citation type="submission" date="2020-09" db="EMBL/GenBank/DDBJ databases">
        <authorList>
            <person name="Sun Q."/>
            <person name="Zhou Y."/>
        </authorList>
    </citation>
    <scope>NUCLEOTIDE SEQUENCE</scope>
    <source>
        <strain evidence="13">CGMCC 1.12921</strain>
    </source>
</reference>
<evidence type="ECO:0000256" key="5">
    <source>
        <dbReference type="ARBA" id="ARBA00022962"/>
    </source>
</evidence>
<keyword evidence="7 10" id="KW-0456">Lyase</keyword>
<dbReference type="PIRSF" id="PIRSF000495">
    <property type="entry name" value="Amidotransf_hisH"/>
    <property type="match status" value="1"/>
</dbReference>
<dbReference type="Pfam" id="PF00117">
    <property type="entry name" value="GATase"/>
    <property type="match status" value="1"/>
</dbReference>
<dbReference type="PROSITE" id="PS51273">
    <property type="entry name" value="GATASE_TYPE_1"/>
    <property type="match status" value="1"/>
</dbReference>
<keyword evidence="6 10" id="KW-0368">Histidine biosynthesis</keyword>